<dbReference type="RefSeq" id="WP_175187053.1">
    <property type="nucleotide sequence ID" value="NZ_JABVZQ010000003.1"/>
</dbReference>
<evidence type="ECO:0000259" key="3">
    <source>
        <dbReference type="PROSITE" id="PS51201"/>
    </source>
</evidence>
<gene>
    <name evidence="5" type="ORF">INT08_07765</name>
</gene>
<evidence type="ECO:0000313" key="5">
    <source>
        <dbReference type="EMBL" id="MBF0637063.1"/>
    </source>
</evidence>
<keyword evidence="5" id="KW-0813">Transport</keyword>
<keyword evidence="2" id="KW-0472">Membrane</keyword>
<keyword evidence="5" id="KW-0407">Ion channel</keyword>
<dbReference type="PROSITE" id="PS51202">
    <property type="entry name" value="RCK_C"/>
    <property type="match status" value="1"/>
</dbReference>
<keyword evidence="2" id="KW-1133">Transmembrane helix</keyword>
<evidence type="ECO:0000256" key="1">
    <source>
        <dbReference type="ARBA" id="ARBA00004651"/>
    </source>
</evidence>
<dbReference type="SUPFAM" id="SSF81324">
    <property type="entry name" value="Voltage-gated potassium channels"/>
    <property type="match status" value="1"/>
</dbReference>
<dbReference type="GO" id="GO:0034220">
    <property type="term" value="P:monoatomic ion transmembrane transport"/>
    <property type="evidence" value="ECO:0007669"/>
    <property type="project" value="UniProtKB-KW"/>
</dbReference>
<keyword evidence="5" id="KW-0406">Ion transport</keyword>
<evidence type="ECO:0000259" key="4">
    <source>
        <dbReference type="PROSITE" id="PS51202"/>
    </source>
</evidence>
<dbReference type="PROSITE" id="PS51201">
    <property type="entry name" value="RCK_N"/>
    <property type="match status" value="1"/>
</dbReference>
<sequence length="348" mass="37886">MSRDGQQFSTLRRFSASIISVILLIWIGTAGYMAIEGMTPVEALYMTVITLSTVGFSEVHTLSETGRIFTLALIIGGTSLFFFTLSNVATFFLSGEWKNQWERQRNRRMLRQLDNHFIICGYGRLGSNVARELSDKATPFAVIDTDIDKVGAARDLGYIALKGNAADEQILREAGIERARGLIAAANTDAENVFIVLTARNLKPGLHIVARADCEESENKLLRAGAERVVLLYKSAGRKMANLLIEPGVEEYLDELGDAKNLDLTMVQLSINSDSSLEGLSFRQADLSNRLRVSVIGYKLPGGEVHTSPRPSEVIQAGGTLIVIGTPADIDTMQKLATGSHPLPAASN</sequence>
<dbReference type="SUPFAM" id="SSF116726">
    <property type="entry name" value="TrkA C-terminal domain-like"/>
    <property type="match status" value="1"/>
</dbReference>
<dbReference type="PANTHER" id="PTHR43833:SF9">
    <property type="entry name" value="POTASSIUM CHANNEL PROTEIN YUGO-RELATED"/>
    <property type="match status" value="1"/>
</dbReference>
<dbReference type="InterPro" id="IPR003148">
    <property type="entry name" value="RCK_N"/>
</dbReference>
<feature type="transmembrane region" description="Helical" evidence="2">
    <location>
        <begin position="14"/>
        <end position="35"/>
    </location>
</feature>
<dbReference type="EMBL" id="JADGII010000011">
    <property type="protein sequence ID" value="MBF0637063.1"/>
    <property type="molecule type" value="Genomic_DNA"/>
</dbReference>
<feature type="transmembrane region" description="Helical" evidence="2">
    <location>
        <begin position="42"/>
        <end position="62"/>
    </location>
</feature>
<dbReference type="Pfam" id="PF07885">
    <property type="entry name" value="Ion_trans_2"/>
    <property type="match status" value="1"/>
</dbReference>
<dbReference type="InterPro" id="IPR006037">
    <property type="entry name" value="RCK_C"/>
</dbReference>
<dbReference type="Proteomes" id="UP000619838">
    <property type="component" value="Unassembled WGS sequence"/>
</dbReference>
<dbReference type="InterPro" id="IPR013099">
    <property type="entry name" value="K_chnl_dom"/>
</dbReference>
<dbReference type="Gene3D" id="3.40.50.720">
    <property type="entry name" value="NAD(P)-binding Rossmann-like Domain"/>
    <property type="match status" value="1"/>
</dbReference>
<dbReference type="InterPro" id="IPR036721">
    <property type="entry name" value="RCK_C_sf"/>
</dbReference>
<comment type="subcellular location">
    <subcellularLocation>
        <location evidence="1">Cell membrane</location>
        <topology evidence="1">Multi-pass membrane protein</topology>
    </subcellularLocation>
</comment>
<protein>
    <submittedName>
        <fullName evidence="5">Potassium channel protein</fullName>
    </submittedName>
</protein>
<dbReference type="Gene3D" id="3.30.70.1450">
    <property type="entry name" value="Regulator of K+ conductance, C-terminal domain"/>
    <property type="match status" value="1"/>
</dbReference>
<proteinExistence type="predicted"/>
<dbReference type="InterPro" id="IPR036291">
    <property type="entry name" value="NAD(P)-bd_dom_sf"/>
</dbReference>
<feature type="domain" description="RCK C-terminal" evidence="4">
    <location>
        <begin position="254"/>
        <end position="339"/>
    </location>
</feature>
<dbReference type="Pfam" id="PF02254">
    <property type="entry name" value="TrkA_N"/>
    <property type="match status" value="1"/>
</dbReference>
<feature type="transmembrane region" description="Helical" evidence="2">
    <location>
        <begin position="68"/>
        <end position="93"/>
    </location>
</feature>
<dbReference type="InterPro" id="IPR050721">
    <property type="entry name" value="Trk_Ktr_HKT_K-transport"/>
</dbReference>
<name>A0ABR9XSY6_9CHLB</name>
<evidence type="ECO:0000256" key="2">
    <source>
        <dbReference type="SAM" id="Phobius"/>
    </source>
</evidence>
<feature type="domain" description="RCK N-terminal" evidence="3">
    <location>
        <begin position="114"/>
        <end position="230"/>
    </location>
</feature>
<keyword evidence="6" id="KW-1185">Reference proteome</keyword>
<reference evidence="5 6" key="1">
    <citation type="journal article" date="2020" name="Microorganisms">
        <title>Simultaneous Genome Sequencing of Prosthecochloris ethylica and Desulfuromonas acetoxidans within a Syntrophic Mixture Reveals Unique Pili and Protein Interactions.</title>
        <authorList>
            <person name="Kyndt J.A."/>
            <person name="Van Beeumen J.J."/>
            <person name="Meyer T.E."/>
        </authorList>
    </citation>
    <scope>NUCLEOTIDE SEQUENCE [LARGE SCALE GENOMIC DNA]</scope>
    <source>
        <strain evidence="5 6">N3</strain>
    </source>
</reference>
<dbReference type="Pfam" id="PF02080">
    <property type="entry name" value="TrkA_C"/>
    <property type="match status" value="1"/>
</dbReference>
<dbReference type="SUPFAM" id="SSF51735">
    <property type="entry name" value="NAD(P)-binding Rossmann-fold domains"/>
    <property type="match status" value="1"/>
</dbReference>
<accession>A0ABR9XSY6</accession>
<organism evidence="5 6">
    <name type="scientific">Prosthecochloris ethylica</name>
    <dbReference type="NCBI Taxonomy" id="2743976"/>
    <lineage>
        <taxon>Bacteria</taxon>
        <taxon>Pseudomonadati</taxon>
        <taxon>Chlorobiota</taxon>
        <taxon>Chlorobiia</taxon>
        <taxon>Chlorobiales</taxon>
        <taxon>Chlorobiaceae</taxon>
        <taxon>Prosthecochloris</taxon>
    </lineage>
</organism>
<keyword evidence="2" id="KW-0812">Transmembrane</keyword>
<dbReference type="Gene3D" id="1.10.287.70">
    <property type="match status" value="1"/>
</dbReference>
<dbReference type="PANTHER" id="PTHR43833">
    <property type="entry name" value="POTASSIUM CHANNEL PROTEIN 2-RELATED-RELATED"/>
    <property type="match status" value="1"/>
</dbReference>
<evidence type="ECO:0000313" key="6">
    <source>
        <dbReference type="Proteomes" id="UP000619838"/>
    </source>
</evidence>
<comment type="caution">
    <text evidence="5">The sequence shown here is derived from an EMBL/GenBank/DDBJ whole genome shotgun (WGS) entry which is preliminary data.</text>
</comment>